<evidence type="ECO:0000256" key="2">
    <source>
        <dbReference type="ARBA" id="ARBA00022801"/>
    </source>
</evidence>
<dbReference type="AlphaFoldDB" id="A0A0F7C069"/>
<dbReference type="PANTHER" id="PTHR43693">
    <property type="entry name" value="PROTEIN PHOSPHATASE CHEZ"/>
    <property type="match status" value="1"/>
</dbReference>
<evidence type="ECO:0000259" key="3">
    <source>
        <dbReference type="Pfam" id="PF04509"/>
    </source>
</evidence>
<sequence>MTHIKKLGEFQLDVLREVGNIGAGHATTALSQLIQKEIDMTVPQVRIISFQEIADFLGGDEVVVIAVFLRVEGDCPGNMFFIIDIPSAKNLLQHLLGIVPQEEQEEIFSEMELSALHEIGNIMAGSYLSSLADFTKLNMQPTVPALAIDMAGALLSYGLIELGRAGDFALTIDTAFMEGNEKMQGHFFLIPDPDSFATLFQALGVPLDGNY</sequence>
<evidence type="ECO:0000256" key="1">
    <source>
        <dbReference type="ARBA" id="ARBA00022500"/>
    </source>
</evidence>
<feature type="domain" description="CheC-like protein" evidence="3">
    <location>
        <begin position="10"/>
        <end position="45"/>
    </location>
</feature>
<dbReference type="EMBL" id="CP011074">
    <property type="protein sequence ID" value="AKF94577.1"/>
    <property type="molecule type" value="Genomic_DNA"/>
</dbReference>
<feature type="domain" description="CheC-like protein" evidence="3">
    <location>
        <begin position="111"/>
        <end position="146"/>
    </location>
</feature>
<dbReference type="InterPro" id="IPR007597">
    <property type="entry name" value="CheC"/>
</dbReference>
<name>A0A0F7C069_BRELA</name>
<organism evidence="4">
    <name type="scientific">Brevibacillus laterosporus</name>
    <name type="common">Bacillus laterosporus</name>
    <dbReference type="NCBI Taxonomy" id="1465"/>
    <lineage>
        <taxon>Bacteria</taxon>
        <taxon>Bacillati</taxon>
        <taxon>Bacillota</taxon>
        <taxon>Bacilli</taxon>
        <taxon>Bacillales</taxon>
        <taxon>Paenibacillaceae</taxon>
        <taxon>Brevibacillus</taxon>
    </lineage>
</organism>
<gene>
    <name evidence="4" type="ORF">EX87_13695</name>
</gene>
<protein>
    <submittedName>
        <fullName evidence="4">Chemotaxis protein CheY</fullName>
    </submittedName>
</protein>
<dbReference type="GO" id="GO:0006935">
    <property type="term" value="P:chemotaxis"/>
    <property type="evidence" value="ECO:0007669"/>
    <property type="project" value="UniProtKB-KW"/>
</dbReference>
<evidence type="ECO:0000313" key="4">
    <source>
        <dbReference type="EMBL" id="AKF94577.1"/>
    </source>
</evidence>
<dbReference type="SUPFAM" id="SSF103039">
    <property type="entry name" value="CheC-like"/>
    <property type="match status" value="1"/>
</dbReference>
<dbReference type="InterPro" id="IPR028976">
    <property type="entry name" value="CheC-like_sf"/>
</dbReference>
<accession>A0A0F7C069</accession>
<keyword evidence="1" id="KW-0145">Chemotaxis</keyword>
<dbReference type="RefSeq" id="WP_031413699.1">
    <property type="nucleotide sequence ID" value="NZ_CP011074.1"/>
</dbReference>
<proteinExistence type="predicted"/>
<dbReference type="InterPro" id="IPR050992">
    <property type="entry name" value="CheZ_family_phosphatases"/>
</dbReference>
<dbReference type="CDD" id="cd17909">
    <property type="entry name" value="CheC_ClassI"/>
    <property type="match status" value="1"/>
</dbReference>
<dbReference type="GO" id="GO:0016787">
    <property type="term" value="F:hydrolase activity"/>
    <property type="evidence" value="ECO:0007669"/>
    <property type="project" value="UniProtKB-KW"/>
</dbReference>
<keyword evidence="2" id="KW-0378">Hydrolase</keyword>
<dbReference type="PANTHER" id="PTHR43693:SF1">
    <property type="entry name" value="PROTEIN PHOSPHATASE CHEZ"/>
    <property type="match status" value="1"/>
</dbReference>
<dbReference type="Gene3D" id="3.40.1550.10">
    <property type="entry name" value="CheC-like"/>
    <property type="match status" value="1"/>
</dbReference>
<dbReference type="Pfam" id="PF04509">
    <property type="entry name" value="CheC"/>
    <property type="match status" value="2"/>
</dbReference>
<reference evidence="4" key="1">
    <citation type="submission" date="2015-03" db="EMBL/GenBank/DDBJ databases">
        <title>MIGS Cultured Bacterial/Archaeal sample from Brevibacillus laterosporus.</title>
        <authorList>
            <person name="Zeng D."/>
            <person name="Zhu L."/>
            <person name="Dong G."/>
            <person name="Ye W."/>
            <person name="Ren D."/>
            <person name="Wu L."/>
            <person name="Xu J."/>
            <person name="Li G."/>
            <person name="Guo L."/>
        </authorList>
    </citation>
    <scope>NUCLEOTIDE SEQUENCE</scope>
    <source>
        <strain evidence="4">B9</strain>
    </source>
</reference>